<reference evidence="1 2" key="1">
    <citation type="submission" date="2011-06" db="EMBL/GenBank/DDBJ databases">
        <authorList>
            <person name="Muzny D."/>
            <person name="Qin X."/>
            <person name="Deng J."/>
            <person name="Jiang H."/>
            <person name="Liu Y."/>
            <person name="Qu J."/>
            <person name="Song X.-Z."/>
            <person name="Zhang L."/>
            <person name="Thornton R."/>
            <person name="Coyle M."/>
            <person name="Francisco L."/>
            <person name="Jackson L."/>
            <person name="Javaid M."/>
            <person name="Korchina V."/>
            <person name="Kovar C."/>
            <person name="Mata R."/>
            <person name="Mathew T."/>
            <person name="Ngo R."/>
            <person name="Nguyen L."/>
            <person name="Nguyen N."/>
            <person name="Okwuonu G."/>
            <person name="Ongeri F."/>
            <person name="Pham C."/>
            <person name="Simmons D."/>
            <person name="Wilczek-Boney K."/>
            <person name="Hale W."/>
            <person name="Jakkamsetti A."/>
            <person name="Pham P."/>
            <person name="Ruth R."/>
            <person name="San Lucas F."/>
            <person name="Warren J."/>
            <person name="Zhang J."/>
            <person name="Zhao Z."/>
            <person name="Zhou C."/>
            <person name="Zhu D."/>
            <person name="Lee S."/>
            <person name="Bess C."/>
            <person name="Blankenburg K."/>
            <person name="Forbes L."/>
            <person name="Fu Q."/>
            <person name="Gubbala S."/>
            <person name="Hirani K."/>
            <person name="Jayaseelan J.C."/>
            <person name="Lara F."/>
            <person name="Munidasa M."/>
            <person name="Palculict T."/>
            <person name="Patil S."/>
            <person name="Pu L.-L."/>
            <person name="Saada N."/>
            <person name="Tang L."/>
            <person name="Weissenberger G."/>
            <person name="Zhu Y."/>
            <person name="Hemphill L."/>
            <person name="Shang Y."/>
            <person name="Youmans B."/>
            <person name="Ayvaz T."/>
            <person name="Ross M."/>
            <person name="Santibanez J."/>
            <person name="Aqrawi P."/>
            <person name="Gross S."/>
            <person name="Joshi V."/>
            <person name="Fowler G."/>
            <person name="Nazareth L."/>
            <person name="Reid J."/>
            <person name="Worley K."/>
            <person name="Petrosino J."/>
            <person name="Highlander S."/>
            <person name="Gibbs R."/>
        </authorList>
    </citation>
    <scope>NUCLEOTIDE SEQUENCE [LARGE SCALE GENOMIC DNA]</scope>
    <source>
        <strain evidence="1 2">9715</strain>
    </source>
</reference>
<dbReference type="HOGENOM" id="CLU_2396631_0_0_4"/>
<proteinExistence type="predicted"/>
<sequence>MAGRDARPTHDSVQTGIVFSDGLIQIITNPCRYIRRIMPAVEYHNQHPRRAGILARRAIQTCEAEWRAVMPALRIEFSAPQICFSDYLQKKCR</sequence>
<protein>
    <submittedName>
        <fullName evidence="1">Uncharacterized protein</fullName>
    </submittedName>
</protein>
<organism evidence="1 2">
    <name type="scientific">Neisseria wadsworthii 9715</name>
    <dbReference type="NCBI Taxonomy" id="1030841"/>
    <lineage>
        <taxon>Bacteria</taxon>
        <taxon>Pseudomonadati</taxon>
        <taxon>Pseudomonadota</taxon>
        <taxon>Betaproteobacteria</taxon>
        <taxon>Neisseriales</taxon>
        <taxon>Neisseriaceae</taxon>
        <taxon>Neisseria</taxon>
    </lineage>
</organism>
<dbReference type="PATRIC" id="fig|1030841.3.peg.384"/>
<accession>G4CMS2</accession>
<evidence type="ECO:0000313" key="2">
    <source>
        <dbReference type="Proteomes" id="UP000005336"/>
    </source>
</evidence>
<keyword evidence="2" id="KW-1185">Reference proteome</keyword>
<dbReference type="AlphaFoldDB" id="G4CMS2"/>
<dbReference type="EMBL" id="AGAZ01000013">
    <property type="protein sequence ID" value="EGZ50972.1"/>
    <property type="molecule type" value="Genomic_DNA"/>
</dbReference>
<evidence type="ECO:0000313" key="1">
    <source>
        <dbReference type="EMBL" id="EGZ50972.1"/>
    </source>
</evidence>
<dbReference type="Proteomes" id="UP000005336">
    <property type="component" value="Unassembled WGS sequence"/>
</dbReference>
<name>G4CMS2_9NEIS</name>
<comment type="caution">
    <text evidence="1">The sequence shown here is derived from an EMBL/GenBank/DDBJ whole genome shotgun (WGS) entry which is preliminary data.</text>
</comment>
<gene>
    <name evidence="1" type="ORF">HMPREF9370_0381</name>
</gene>